<dbReference type="AlphaFoldDB" id="A0A370NWQ7"/>
<reference evidence="2" key="1">
    <citation type="submission" date="2018-06" db="EMBL/GenBank/DDBJ databases">
        <authorList>
            <person name="Feng T."/>
            <person name="Jeon C.O."/>
        </authorList>
    </citation>
    <scope>NUCLEOTIDE SEQUENCE [LARGE SCALE GENOMIC DNA]</scope>
    <source>
        <strain evidence="2">S23</strain>
    </source>
</reference>
<protein>
    <submittedName>
        <fullName evidence="1">Uncharacterized protein</fullName>
    </submittedName>
</protein>
<dbReference type="Proteomes" id="UP000255165">
    <property type="component" value="Unassembled WGS sequence"/>
</dbReference>
<sequence>RENSRVNASLAKLTTPYLEISQPQATCSAAEAVLLLYKGMPSSGLAQSEVSMALLPIVRREQ</sequence>
<evidence type="ECO:0000313" key="2">
    <source>
        <dbReference type="Proteomes" id="UP000255165"/>
    </source>
</evidence>
<accession>A0A370NWQ7</accession>
<gene>
    <name evidence="1" type="ORF">DN412_11625</name>
</gene>
<organism evidence="1 2">
    <name type="scientific">Cupriavidus lacunae</name>
    <dbReference type="NCBI Taxonomy" id="2666307"/>
    <lineage>
        <taxon>Bacteria</taxon>
        <taxon>Pseudomonadati</taxon>
        <taxon>Pseudomonadota</taxon>
        <taxon>Betaproteobacteria</taxon>
        <taxon>Burkholderiales</taxon>
        <taxon>Burkholderiaceae</taxon>
        <taxon>Cupriavidus</taxon>
    </lineage>
</organism>
<feature type="non-terminal residue" evidence="1">
    <location>
        <position position="1"/>
    </location>
</feature>
<keyword evidence="2" id="KW-1185">Reference proteome</keyword>
<dbReference type="EMBL" id="QKWJ01000011">
    <property type="protein sequence ID" value="RDK10025.1"/>
    <property type="molecule type" value="Genomic_DNA"/>
</dbReference>
<name>A0A370NWQ7_9BURK</name>
<proteinExistence type="predicted"/>
<evidence type="ECO:0000313" key="1">
    <source>
        <dbReference type="EMBL" id="RDK10025.1"/>
    </source>
</evidence>
<comment type="caution">
    <text evidence="1">The sequence shown here is derived from an EMBL/GenBank/DDBJ whole genome shotgun (WGS) entry which is preliminary data.</text>
</comment>